<dbReference type="InterPro" id="IPR017441">
    <property type="entry name" value="Protein_kinase_ATP_BS"/>
</dbReference>
<dbReference type="SMART" id="SM00220">
    <property type="entry name" value="S_TKc"/>
    <property type="match status" value="1"/>
</dbReference>
<dbReference type="InterPro" id="IPR001245">
    <property type="entry name" value="Ser-Thr/Tyr_kinase_cat_dom"/>
</dbReference>
<keyword evidence="5 6" id="KW-0067">ATP-binding</keyword>
<evidence type="ECO:0000313" key="10">
    <source>
        <dbReference type="EMBL" id="KAF3431758.1"/>
    </source>
</evidence>
<dbReference type="Gene3D" id="1.10.510.10">
    <property type="entry name" value="Transferase(Phosphotransferase) domain 1"/>
    <property type="match status" value="2"/>
</dbReference>
<evidence type="ECO:0000313" key="11">
    <source>
        <dbReference type="Proteomes" id="UP000796880"/>
    </source>
</evidence>
<keyword evidence="1 7" id="KW-0723">Serine/threonine-protein kinase</keyword>
<dbReference type="OrthoDB" id="4062651at2759"/>
<comment type="caution">
    <text evidence="10">The sequence shown here is derived from an EMBL/GenBank/DDBJ whole genome shotgun (WGS) entry which is preliminary data.</text>
</comment>
<evidence type="ECO:0000256" key="4">
    <source>
        <dbReference type="ARBA" id="ARBA00022777"/>
    </source>
</evidence>
<feature type="signal peptide" evidence="8">
    <location>
        <begin position="1"/>
        <end position="18"/>
    </location>
</feature>
<organism evidence="10 11">
    <name type="scientific">Rhamnella rubrinervis</name>
    <dbReference type="NCBI Taxonomy" id="2594499"/>
    <lineage>
        <taxon>Eukaryota</taxon>
        <taxon>Viridiplantae</taxon>
        <taxon>Streptophyta</taxon>
        <taxon>Embryophyta</taxon>
        <taxon>Tracheophyta</taxon>
        <taxon>Spermatophyta</taxon>
        <taxon>Magnoliopsida</taxon>
        <taxon>eudicotyledons</taxon>
        <taxon>Gunneridae</taxon>
        <taxon>Pentapetalae</taxon>
        <taxon>rosids</taxon>
        <taxon>fabids</taxon>
        <taxon>Rosales</taxon>
        <taxon>Rhamnaceae</taxon>
        <taxon>rhamnoid group</taxon>
        <taxon>Rhamneae</taxon>
        <taxon>Rhamnella</taxon>
    </lineage>
</organism>
<dbReference type="Proteomes" id="UP000796880">
    <property type="component" value="Unassembled WGS sequence"/>
</dbReference>
<dbReference type="EMBL" id="VOIH02000012">
    <property type="protein sequence ID" value="KAF3431758.1"/>
    <property type="molecule type" value="Genomic_DNA"/>
</dbReference>
<keyword evidence="4" id="KW-0418">Kinase</keyword>
<reference evidence="10" key="1">
    <citation type="submission" date="2020-03" db="EMBL/GenBank/DDBJ databases">
        <title>A high-quality chromosome-level genome assembly of a woody plant with both climbing and erect habits, Rhamnella rubrinervis.</title>
        <authorList>
            <person name="Lu Z."/>
            <person name="Yang Y."/>
            <person name="Zhu X."/>
            <person name="Sun Y."/>
        </authorList>
    </citation>
    <scope>NUCLEOTIDE SEQUENCE</scope>
    <source>
        <strain evidence="10">BYM</strain>
        <tissue evidence="10">Leaf</tissue>
    </source>
</reference>
<feature type="binding site" evidence="6">
    <location>
        <position position="226"/>
    </location>
    <ligand>
        <name>ATP</name>
        <dbReference type="ChEBI" id="CHEBI:30616"/>
    </ligand>
</feature>
<dbReference type="InterPro" id="IPR000719">
    <property type="entry name" value="Prot_kinase_dom"/>
</dbReference>
<accession>A0A8K0GPA4</accession>
<feature type="domain" description="Protein kinase" evidence="9">
    <location>
        <begin position="198"/>
        <end position="444"/>
    </location>
</feature>
<keyword evidence="8" id="KW-0732">Signal</keyword>
<evidence type="ECO:0000256" key="3">
    <source>
        <dbReference type="ARBA" id="ARBA00022741"/>
    </source>
</evidence>
<dbReference type="SUPFAM" id="SSF56112">
    <property type="entry name" value="Protein kinase-like (PK-like)"/>
    <property type="match status" value="1"/>
</dbReference>
<dbReference type="GO" id="GO:0004674">
    <property type="term" value="F:protein serine/threonine kinase activity"/>
    <property type="evidence" value="ECO:0007669"/>
    <property type="project" value="UniProtKB-KW"/>
</dbReference>
<dbReference type="AlphaFoldDB" id="A0A8K0GPA4"/>
<proteinExistence type="inferred from homology"/>
<dbReference type="PROSITE" id="PS00108">
    <property type="entry name" value="PROTEIN_KINASE_ST"/>
    <property type="match status" value="1"/>
</dbReference>
<dbReference type="PROSITE" id="PS50011">
    <property type="entry name" value="PROTEIN_KINASE_DOM"/>
    <property type="match status" value="1"/>
</dbReference>
<evidence type="ECO:0000256" key="2">
    <source>
        <dbReference type="ARBA" id="ARBA00022679"/>
    </source>
</evidence>
<dbReference type="Pfam" id="PF07714">
    <property type="entry name" value="PK_Tyr_Ser-Thr"/>
    <property type="match status" value="1"/>
</dbReference>
<protein>
    <recommendedName>
        <fullName evidence="9">Protein kinase domain-containing protein</fullName>
    </recommendedName>
</protein>
<feature type="chain" id="PRO_5035472602" description="Protein kinase domain-containing protein" evidence="8">
    <location>
        <begin position="19"/>
        <end position="462"/>
    </location>
</feature>
<dbReference type="PANTHER" id="PTHR46008">
    <property type="entry name" value="LEAF RUST 10 DISEASE-RESISTANCE LOCUS RECEPTOR-LIKE PROTEIN KINASE-LIKE 1.4"/>
    <property type="match status" value="1"/>
</dbReference>
<evidence type="ECO:0000256" key="5">
    <source>
        <dbReference type="ARBA" id="ARBA00022840"/>
    </source>
</evidence>
<evidence type="ECO:0000256" key="8">
    <source>
        <dbReference type="SAM" id="SignalP"/>
    </source>
</evidence>
<sequence>MAAAPLFLLLVLIRLVSAADQGDDPDNQNCPTFPCGKLGNIRFPFYSSASKVAASCRFYQVNCTVHDQPTIQLKEGGHWYGIVNMSQGESVFINGKDILNYLEYSSSGSSCESLVLLPKDRCSFIQLPAASNHNGNPNDLSSLLGDKILIELDINYVCVQCERRGRACLFHDEKQYHFVHLKEKVTEKIEVGTRYRIGIRRKELGDGGFGTVYHGKLKDGREVAVKRLYEHNYKRVEQFRNEVEILTRLRHKNLVSLYGCTSRHSRELLLVYEYIPKGTVADHLHGDRAQPGSLPWSIRMSIAIETATALTYLHASDIVHRDVKTNNILLDNNFSVKVADFGLSDCSLLMSLTYQLVHKELLVMLIQTVDITRQKEEINLANLATNKIQKCEFNELIDPSIGFESDGEVRRMTIAVAELAFQCLQQNKEMRPSMEEVLETLESIEKGRIGLGTRRRNLTTSG</sequence>
<name>A0A8K0GPA4_9ROSA</name>
<keyword evidence="11" id="KW-1185">Reference proteome</keyword>
<gene>
    <name evidence="10" type="ORF">FNV43_RR26494</name>
</gene>
<dbReference type="PANTHER" id="PTHR46008:SF2">
    <property type="entry name" value="LEAF RUST 10 DISEASE-RESISTANCE LOCUS RECEPTOR-LIKE PROTEIN KINASE-LIKE 1.4"/>
    <property type="match status" value="1"/>
</dbReference>
<dbReference type="InterPro" id="IPR011009">
    <property type="entry name" value="Kinase-like_dom_sf"/>
</dbReference>
<keyword evidence="2" id="KW-0808">Transferase</keyword>
<evidence type="ECO:0000256" key="1">
    <source>
        <dbReference type="ARBA" id="ARBA00022527"/>
    </source>
</evidence>
<dbReference type="InterPro" id="IPR008271">
    <property type="entry name" value="Ser/Thr_kinase_AS"/>
</dbReference>
<evidence type="ECO:0000256" key="7">
    <source>
        <dbReference type="RuleBase" id="RU000304"/>
    </source>
</evidence>
<dbReference type="Gene3D" id="3.30.200.20">
    <property type="entry name" value="Phosphorylase Kinase, domain 1"/>
    <property type="match status" value="1"/>
</dbReference>
<dbReference type="PROSITE" id="PS00107">
    <property type="entry name" value="PROTEIN_KINASE_ATP"/>
    <property type="match status" value="1"/>
</dbReference>
<dbReference type="GO" id="GO:0005524">
    <property type="term" value="F:ATP binding"/>
    <property type="evidence" value="ECO:0007669"/>
    <property type="project" value="UniProtKB-UniRule"/>
</dbReference>
<keyword evidence="3 6" id="KW-0547">Nucleotide-binding</keyword>
<comment type="similarity">
    <text evidence="7">Belongs to the protein kinase superfamily.</text>
</comment>
<evidence type="ECO:0000259" key="9">
    <source>
        <dbReference type="PROSITE" id="PS50011"/>
    </source>
</evidence>
<evidence type="ECO:0000256" key="6">
    <source>
        <dbReference type="PROSITE-ProRule" id="PRU10141"/>
    </source>
</evidence>